<proteinExistence type="predicted"/>
<accession>A0A383CGM2</accession>
<keyword evidence="1" id="KW-0472">Membrane</keyword>
<dbReference type="Pfam" id="PF19883">
    <property type="entry name" value="DUF6356"/>
    <property type="match status" value="1"/>
</dbReference>
<protein>
    <recommendedName>
        <fullName evidence="3">Capsule biosynthesis protein</fullName>
    </recommendedName>
</protein>
<dbReference type="InterPro" id="IPR045936">
    <property type="entry name" value="DUF6356"/>
</dbReference>
<sequence>NIIGKSKKHCENANENYFRHMFVALKISCGLFRAGLMAFVHSIIPAFFEKGASTKIINLYNYLNSKKRIKDEN</sequence>
<evidence type="ECO:0008006" key="3">
    <source>
        <dbReference type="Google" id="ProtNLM"/>
    </source>
</evidence>
<gene>
    <name evidence="2" type="ORF">METZ01_LOCUS484361</name>
</gene>
<keyword evidence="1" id="KW-0812">Transmembrane</keyword>
<organism evidence="2">
    <name type="scientific">marine metagenome</name>
    <dbReference type="NCBI Taxonomy" id="408172"/>
    <lineage>
        <taxon>unclassified sequences</taxon>
        <taxon>metagenomes</taxon>
        <taxon>ecological metagenomes</taxon>
    </lineage>
</organism>
<keyword evidence="1" id="KW-1133">Transmembrane helix</keyword>
<feature type="non-terminal residue" evidence="2">
    <location>
        <position position="1"/>
    </location>
</feature>
<evidence type="ECO:0000313" key="2">
    <source>
        <dbReference type="EMBL" id="SVE31507.1"/>
    </source>
</evidence>
<reference evidence="2" key="1">
    <citation type="submission" date="2018-05" db="EMBL/GenBank/DDBJ databases">
        <authorList>
            <person name="Lanie J.A."/>
            <person name="Ng W.-L."/>
            <person name="Kazmierczak K.M."/>
            <person name="Andrzejewski T.M."/>
            <person name="Davidsen T.M."/>
            <person name="Wayne K.J."/>
            <person name="Tettelin H."/>
            <person name="Glass J.I."/>
            <person name="Rusch D."/>
            <person name="Podicherti R."/>
            <person name="Tsui H.-C.T."/>
            <person name="Winkler M.E."/>
        </authorList>
    </citation>
    <scope>NUCLEOTIDE SEQUENCE</scope>
</reference>
<evidence type="ECO:0000256" key="1">
    <source>
        <dbReference type="SAM" id="Phobius"/>
    </source>
</evidence>
<dbReference type="EMBL" id="UINC01208789">
    <property type="protein sequence ID" value="SVE31507.1"/>
    <property type="molecule type" value="Genomic_DNA"/>
</dbReference>
<feature type="transmembrane region" description="Helical" evidence="1">
    <location>
        <begin position="21"/>
        <end position="44"/>
    </location>
</feature>
<dbReference type="AlphaFoldDB" id="A0A383CGM2"/>
<name>A0A383CGM2_9ZZZZ</name>